<dbReference type="InterPro" id="IPR004133">
    <property type="entry name" value="DAN_dom"/>
</dbReference>
<dbReference type="PANTHER" id="PTHR15273:SF8">
    <property type="entry name" value="CERBERUS"/>
    <property type="match status" value="1"/>
</dbReference>
<accession>A0AAY4A130</accession>
<reference evidence="9 10" key="1">
    <citation type="submission" date="2020-06" db="EMBL/GenBank/DDBJ databases">
        <authorList>
            <consortium name="Wellcome Sanger Institute Data Sharing"/>
        </authorList>
    </citation>
    <scope>NUCLEOTIDE SEQUENCE [LARGE SCALE GENOMIC DNA]</scope>
</reference>
<evidence type="ECO:0000313" key="9">
    <source>
        <dbReference type="Ensembl" id="ENSDCDP00010002464.1"/>
    </source>
</evidence>
<dbReference type="Gene3D" id="2.10.90.10">
    <property type="entry name" value="Cystine-knot cytokines"/>
    <property type="match status" value="1"/>
</dbReference>
<dbReference type="InterPro" id="IPR016860">
    <property type="entry name" value="Cerberus"/>
</dbReference>
<evidence type="ECO:0000313" key="10">
    <source>
        <dbReference type="Proteomes" id="UP000694580"/>
    </source>
</evidence>
<evidence type="ECO:0000256" key="6">
    <source>
        <dbReference type="PIRNR" id="PIRNR027807"/>
    </source>
</evidence>
<sequence>MARQVRLFPARPHKKPGPRHLHPAVAMSPRCCALLVLCAAVHAFPRGDAESSASGPDVPARGRGAFPRFLALGRPALGNSHHDQDRRRRLGMSVWQRAAGRGDQARETVAMPAGAAETRCAAVPFMQRVTATGCESVTVPNKLCFGQCTSMFVPPGGDPAPDGHRSVPCSRCGPSRTRLVSVPLRCGHQVRRKSLMLVEECKCETGLEKTNADLV</sequence>
<dbReference type="GO" id="GO:0003002">
    <property type="term" value="P:regionalization"/>
    <property type="evidence" value="ECO:0007669"/>
    <property type="project" value="UniProtKB-ARBA"/>
</dbReference>
<dbReference type="GO" id="GO:0048513">
    <property type="term" value="P:animal organ development"/>
    <property type="evidence" value="ECO:0007669"/>
    <property type="project" value="UniProtKB-ARBA"/>
</dbReference>
<evidence type="ECO:0000256" key="2">
    <source>
        <dbReference type="ARBA" id="ARBA00007872"/>
    </source>
</evidence>
<dbReference type="InterPro" id="IPR029034">
    <property type="entry name" value="Cystine-knot_cytokine"/>
</dbReference>
<protein>
    <recommendedName>
        <fullName evidence="8">CTCK domain-containing protein</fullName>
    </recommendedName>
</protein>
<dbReference type="InterPro" id="IPR006207">
    <property type="entry name" value="Cys_knot_C"/>
</dbReference>
<comment type="subcellular location">
    <subcellularLocation>
        <location evidence="1 6">Secreted</location>
    </subcellularLocation>
</comment>
<feature type="domain" description="CTCK" evidence="8">
    <location>
        <begin position="122"/>
        <end position="206"/>
    </location>
</feature>
<dbReference type="GeneTree" id="ENSGT00530000063926"/>
<dbReference type="GO" id="GO:0005576">
    <property type="term" value="C:extracellular region"/>
    <property type="evidence" value="ECO:0007669"/>
    <property type="project" value="UniProtKB-SubCell"/>
</dbReference>
<keyword evidence="10" id="KW-1185">Reference proteome</keyword>
<dbReference type="SMART" id="SM00041">
    <property type="entry name" value="CT"/>
    <property type="match status" value="1"/>
</dbReference>
<evidence type="ECO:0000256" key="7">
    <source>
        <dbReference type="SAM" id="MobiDB-lite"/>
    </source>
</evidence>
<dbReference type="AlphaFoldDB" id="A0AAY4A130"/>
<evidence type="ECO:0000256" key="3">
    <source>
        <dbReference type="ARBA" id="ARBA00022525"/>
    </source>
</evidence>
<keyword evidence="5" id="KW-1015">Disulfide bond</keyword>
<evidence type="ECO:0000259" key="8">
    <source>
        <dbReference type="SMART" id="SM00041"/>
    </source>
</evidence>
<proteinExistence type="inferred from homology"/>
<reference evidence="9" key="2">
    <citation type="submission" date="2025-08" db="UniProtKB">
        <authorList>
            <consortium name="Ensembl"/>
        </authorList>
    </citation>
    <scope>IDENTIFICATION</scope>
</reference>
<dbReference type="GO" id="GO:0032926">
    <property type="term" value="P:negative regulation of activin receptor signaling pathway"/>
    <property type="evidence" value="ECO:0007669"/>
    <property type="project" value="UniProtKB-ARBA"/>
</dbReference>
<feature type="region of interest" description="Disordered" evidence="7">
    <location>
        <begin position="1"/>
        <end position="21"/>
    </location>
</feature>
<keyword evidence="4" id="KW-0732">Signal</keyword>
<comment type="similarity">
    <text evidence="2 6">Belongs to the DAN family.</text>
</comment>
<evidence type="ECO:0000256" key="1">
    <source>
        <dbReference type="ARBA" id="ARBA00004613"/>
    </source>
</evidence>
<dbReference type="PANTHER" id="PTHR15273">
    <property type="entry name" value="DAN DOMAIN FAMILY MEMBER 5"/>
    <property type="match status" value="1"/>
</dbReference>
<dbReference type="Proteomes" id="UP000694580">
    <property type="component" value="Chromosome 3"/>
</dbReference>
<dbReference type="Ensembl" id="ENSDCDT00010002563.1">
    <property type="protein sequence ID" value="ENSDCDP00010002464.1"/>
    <property type="gene ID" value="ENSDCDG00010001202.1"/>
</dbReference>
<dbReference type="Pfam" id="PF03045">
    <property type="entry name" value="DAN"/>
    <property type="match status" value="1"/>
</dbReference>
<feature type="compositionally biased region" description="Basic residues" evidence="7">
    <location>
        <begin position="11"/>
        <end position="21"/>
    </location>
</feature>
<keyword evidence="3 6" id="KW-0964">Secreted</keyword>
<reference evidence="9" key="3">
    <citation type="submission" date="2025-09" db="UniProtKB">
        <authorList>
            <consortium name="Ensembl"/>
        </authorList>
    </citation>
    <scope>IDENTIFICATION</scope>
</reference>
<evidence type="ECO:0000256" key="4">
    <source>
        <dbReference type="ARBA" id="ARBA00022729"/>
    </source>
</evidence>
<name>A0AAY4A130_9TELE</name>
<organism evidence="9 10">
    <name type="scientific">Denticeps clupeoides</name>
    <name type="common">denticle herring</name>
    <dbReference type="NCBI Taxonomy" id="299321"/>
    <lineage>
        <taxon>Eukaryota</taxon>
        <taxon>Metazoa</taxon>
        <taxon>Chordata</taxon>
        <taxon>Craniata</taxon>
        <taxon>Vertebrata</taxon>
        <taxon>Euteleostomi</taxon>
        <taxon>Actinopterygii</taxon>
        <taxon>Neopterygii</taxon>
        <taxon>Teleostei</taxon>
        <taxon>Clupei</taxon>
        <taxon>Clupeiformes</taxon>
        <taxon>Denticipitoidei</taxon>
        <taxon>Denticipitidae</taxon>
        <taxon>Denticeps</taxon>
    </lineage>
</organism>
<evidence type="ECO:0000256" key="5">
    <source>
        <dbReference type="ARBA" id="ARBA00023157"/>
    </source>
</evidence>